<dbReference type="RefSeq" id="XP_020009934.1">
    <property type="nucleotide sequence ID" value="XM_020154345.1"/>
</dbReference>
<dbReference type="Gene3D" id="1.20.1070.10">
    <property type="entry name" value="Rhodopsin 7-helix transmembrane proteins"/>
    <property type="match status" value="1"/>
</dbReference>
<dbReference type="PANTHER" id="PTHR24062">
    <property type="entry name" value="VOMERONASAL TYPE-1 RECEPTOR"/>
    <property type="match status" value="1"/>
</dbReference>
<dbReference type="GO" id="GO:0005886">
    <property type="term" value="C:plasma membrane"/>
    <property type="evidence" value="ECO:0007669"/>
    <property type="project" value="UniProtKB-SubCell"/>
</dbReference>
<keyword evidence="8 11" id="KW-0472">Membrane</keyword>
<evidence type="ECO:0000256" key="11">
    <source>
        <dbReference type="RuleBase" id="RU364061"/>
    </source>
</evidence>
<keyword evidence="6 11" id="KW-1133">Transmembrane helix</keyword>
<dbReference type="SUPFAM" id="SSF81321">
    <property type="entry name" value="Family A G protein-coupled receptor-like"/>
    <property type="match status" value="1"/>
</dbReference>
<dbReference type="GO" id="GO:0016503">
    <property type="term" value="F:pheromone receptor activity"/>
    <property type="evidence" value="ECO:0007669"/>
    <property type="project" value="InterPro"/>
</dbReference>
<comment type="similarity">
    <text evidence="2 11">Belongs to the G-protein coupled receptor 1 family.</text>
</comment>
<evidence type="ECO:0000256" key="1">
    <source>
        <dbReference type="ARBA" id="ARBA00004651"/>
    </source>
</evidence>
<dbReference type="PRINTS" id="PR01534">
    <property type="entry name" value="VOMERONASL1R"/>
</dbReference>
<keyword evidence="9 11" id="KW-0675">Receptor</keyword>
<dbReference type="GO" id="GO:0019236">
    <property type="term" value="P:response to pheromone"/>
    <property type="evidence" value="ECO:0007669"/>
    <property type="project" value="UniProtKB-KW"/>
</dbReference>
<dbReference type="InterPro" id="IPR004072">
    <property type="entry name" value="Vmron_rcpt_1"/>
</dbReference>
<comment type="subcellular location">
    <subcellularLocation>
        <location evidence="1 11">Cell membrane</location>
        <topology evidence="1 11">Multi-pass membrane protein</topology>
    </subcellularLocation>
</comment>
<evidence type="ECO:0000256" key="8">
    <source>
        <dbReference type="ARBA" id="ARBA00023136"/>
    </source>
</evidence>
<proteinExistence type="inferred from homology"/>
<evidence type="ECO:0000256" key="2">
    <source>
        <dbReference type="ARBA" id="ARBA00010663"/>
    </source>
</evidence>
<keyword evidence="5 11" id="KW-0812">Transmembrane</keyword>
<keyword evidence="3 11" id="KW-1003">Cell membrane</keyword>
<dbReference type="Pfam" id="PF03402">
    <property type="entry name" value="V1R"/>
    <property type="match status" value="1"/>
</dbReference>
<reference evidence="12" key="1">
    <citation type="submission" date="2025-08" db="UniProtKB">
        <authorList>
            <consortium name="RefSeq"/>
        </authorList>
    </citation>
    <scope>IDENTIFICATION</scope>
    <source>
        <tissue evidence="12">Leukocyte</tissue>
    </source>
</reference>
<evidence type="ECO:0000256" key="4">
    <source>
        <dbReference type="ARBA" id="ARBA00022507"/>
    </source>
</evidence>
<keyword evidence="10 11" id="KW-0807">Transducer</keyword>
<keyword evidence="4 11" id="KW-0589">Pheromone response</keyword>
<evidence type="ECO:0000256" key="5">
    <source>
        <dbReference type="ARBA" id="ARBA00022692"/>
    </source>
</evidence>
<name>A0A8B7TQC2_CASCN</name>
<feature type="transmembrane region" description="Helical" evidence="11">
    <location>
        <begin position="201"/>
        <end position="228"/>
    </location>
</feature>
<evidence type="ECO:0000256" key="3">
    <source>
        <dbReference type="ARBA" id="ARBA00022475"/>
    </source>
</evidence>
<comment type="caution">
    <text evidence="11">Lacks conserved residue(s) required for the propagation of feature annotation.</text>
</comment>
<evidence type="ECO:0000256" key="10">
    <source>
        <dbReference type="ARBA" id="ARBA00023224"/>
    </source>
</evidence>
<sequence>MIYHYFPHSLHKDNPEELCYTGLLSQGHLVALKTALLFHSGVGTVANVILFFHNVSPLLVGHRLRPTQVLFTHLASANTLVLLSTGIPHSMVAFVPRNSLSSLGCKLTYYIHQMGHTATLCSTCVLSIYQAVTVIPMNAGRIIIKGKAQEITRPSCYTCWMFSTLINVYIPMRVTGLQDKHNYTDTEVQWFCSSLGPSVGFVILLFISKATFIGLTGSASGSMVLLLCRHHKRKQHIHTSNLYHKGPPESRAAHTILMLVAFFIFFYILDSIFTFYITAFVQSHLWVIHVSYILNSCFPTVCLILLIFRDPRTPSFCF</sequence>
<dbReference type="AlphaFoldDB" id="A0A8B7TQC2"/>
<evidence type="ECO:0000313" key="12">
    <source>
        <dbReference type="RefSeq" id="XP_020009934.1"/>
    </source>
</evidence>
<dbReference type="OrthoDB" id="9606139at2759"/>
<protein>
    <recommendedName>
        <fullName evidence="11">Vomeronasal type-1 receptor</fullName>
    </recommendedName>
</protein>
<organism evidence="12">
    <name type="scientific">Castor canadensis</name>
    <name type="common">American beaver</name>
    <dbReference type="NCBI Taxonomy" id="51338"/>
    <lineage>
        <taxon>Eukaryota</taxon>
        <taxon>Metazoa</taxon>
        <taxon>Chordata</taxon>
        <taxon>Craniata</taxon>
        <taxon>Vertebrata</taxon>
        <taxon>Euteleostomi</taxon>
        <taxon>Mammalia</taxon>
        <taxon>Eutheria</taxon>
        <taxon>Euarchontoglires</taxon>
        <taxon>Glires</taxon>
        <taxon>Rodentia</taxon>
        <taxon>Castorimorpha</taxon>
        <taxon>Castoridae</taxon>
        <taxon>Castor</taxon>
    </lineage>
</organism>
<keyword evidence="7 11" id="KW-0297">G-protein coupled receptor</keyword>
<dbReference type="KEGG" id="ccan:109678996"/>
<accession>A0A8B7TQC2</accession>
<evidence type="ECO:0000256" key="7">
    <source>
        <dbReference type="ARBA" id="ARBA00023040"/>
    </source>
</evidence>
<gene>
    <name evidence="12" type="primary">LOC109678996</name>
</gene>
<dbReference type="FunFam" id="1.20.1070.10:FF:000120">
    <property type="entry name" value="Vomeronasal type-1 receptor"/>
    <property type="match status" value="1"/>
</dbReference>
<evidence type="ECO:0000256" key="6">
    <source>
        <dbReference type="ARBA" id="ARBA00022989"/>
    </source>
</evidence>
<feature type="transmembrane region" description="Helical" evidence="11">
    <location>
        <begin position="285"/>
        <end position="308"/>
    </location>
</feature>
<feature type="transmembrane region" description="Helical" evidence="11">
    <location>
        <begin position="256"/>
        <end position="279"/>
    </location>
</feature>
<evidence type="ECO:0000256" key="9">
    <source>
        <dbReference type="ARBA" id="ARBA00023170"/>
    </source>
</evidence>